<keyword evidence="2" id="KW-1185">Reference proteome</keyword>
<accession>A0ABX2FXN1</accession>
<name>A0ABX2FXN1_9BURK</name>
<organism evidence="1 2">
    <name type="scientific">Sphaerotilus uruguayifluvii</name>
    <dbReference type="NCBI Taxonomy" id="2735897"/>
    <lineage>
        <taxon>Bacteria</taxon>
        <taxon>Pseudomonadati</taxon>
        <taxon>Pseudomonadota</taxon>
        <taxon>Betaproteobacteria</taxon>
        <taxon>Burkholderiales</taxon>
        <taxon>Sphaerotilaceae</taxon>
        <taxon>Sphaerotilus</taxon>
    </lineage>
</organism>
<dbReference type="RefSeq" id="WP_173803746.1">
    <property type="nucleotide sequence ID" value="NZ_JABSNM010000002.1"/>
</dbReference>
<proteinExistence type="predicted"/>
<sequence length="183" mass="19965">MPSTSPSTPVWPITPEQLRHLITCVTPRDLIDLSEHLPAGTAEMVRVLGREHAARLVNSLPGVLIRVPVAESTNESGRRRRAELGRLLGDELATTLFGAYGGETMRVPVLRTLLAHKRRRWISAAYDALTTGPSPTCSSQYDAINLLCMSLAAAGLTMTAHQIERSLNEVAPDASDLHQLRLL</sequence>
<dbReference type="EMBL" id="JABSNM010000002">
    <property type="protein sequence ID" value="NRT54780.1"/>
    <property type="molecule type" value="Genomic_DNA"/>
</dbReference>
<evidence type="ECO:0000313" key="2">
    <source>
        <dbReference type="Proteomes" id="UP001516061"/>
    </source>
</evidence>
<gene>
    <name evidence="1" type="ORF">HNQ01_000490</name>
</gene>
<evidence type="ECO:0000313" key="1">
    <source>
        <dbReference type="EMBL" id="NRT54780.1"/>
    </source>
</evidence>
<reference evidence="1 2" key="1">
    <citation type="submission" date="2020-05" db="EMBL/GenBank/DDBJ databases">
        <title>Genomic Encyclopedia of Type Strains, Phase IV (KMG-V): Genome sequencing to study the core and pangenomes of soil and plant-associated prokaryotes.</title>
        <authorList>
            <person name="Whitman W."/>
        </authorList>
    </citation>
    <scope>NUCLEOTIDE SEQUENCE [LARGE SCALE GENOMIC DNA]</scope>
    <source>
        <strain evidence="1 2">C29</strain>
    </source>
</reference>
<dbReference type="Proteomes" id="UP001516061">
    <property type="component" value="Unassembled WGS sequence"/>
</dbReference>
<protein>
    <submittedName>
        <fullName evidence="1">Uncharacterized protein</fullName>
    </submittedName>
</protein>
<comment type="caution">
    <text evidence="1">The sequence shown here is derived from an EMBL/GenBank/DDBJ whole genome shotgun (WGS) entry which is preliminary data.</text>
</comment>